<evidence type="ECO:0000259" key="1">
    <source>
        <dbReference type="Pfam" id="PF12652"/>
    </source>
</evidence>
<protein>
    <submittedName>
        <fullName evidence="2">Spore coat protein JB</fullName>
    </submittedName>
</protein>
<dbReference type="OrthoDB" id="9804099at2"/>
<dbReference type="PIRSF" id="PIRSF010606">
    <property type="entry name" value="Spore_coat_CotJB"/>
    <property type="match status" value="1"/>
</dbReference>
<dbReference type="InterPro" id="IPR024207">
    <property type="entry name" value="CotJB_dom"/>
</dbReference>
<proteinExistence type="predicted"/>
<dbReference type="RefSeq" id="WP_133626961.1">
    <property type="nucleotide sequence ID" value="NZ_SOAZ01000002.1"/>
</dbReference>
<reference evidence="2 3" key="1">
    <citation type="submission" date="2019-03" db="EMBL/GenBank/DDBJ databases">
        <title>Genomic Encyclopedia of Type Strains, Phase IV (KMG-IV): sequencing the most valuable type-strain genomes for metagenomic binning, comparative biology and taxonomic classification.</title>
        <authorList>
            <person name="Goeker M."/>
        </authorList>
    </citation>
    <scope>NUCLEOTIDE SEQUENCE [LARGE SCALE GENOMIC DNA]</scope>
    <source>
        <strain evidence="2 3">DSM 24455</strain>
    </source>
</reference>
<comment type="caution">
    <text evidence="2">The sequence shown here is derived from an EMBL/GenBank/DDBJ whole genome shotgun (WGS) entry which is preliminary data.</text>
</comment>
<dbReference type="Proteomes" id="UP000295325">
    <property type="component" value="Unassembled WGS sequence"/>
</dbReference>
<keyword evidence="2" id="KW-0167">Capsid protein</keyword>
<organism evidence="2 3">
    <name type="scientific">Fonticella tunisiensis</name>
    <dbReference type="NCBI Taxonomy" id="1096341"/>
    <lineage>
        <taxon>Bacteria</taxon>
        <taxon>Bacillati</taxon>
        <taxon>Bacillota</taxon>
        <taxon>Clostridia</taxon>
        <taxon>Eubacteriales</taxon>
        <taxon>Clostridiaceae</taxon>
        <taxon>Fonticella</taxon>
    </lineage>
</organism>
<dbReference type="EMBL" id="SOAZ01000002">
    <property type="protein sequence ID" value="TDT63297.1"/>
    <property type="molecule type" value="Genomic_DNA"/>
</dbReference>
<evidence type="ECO:0000313" key="3">
    <source>
        <dbReference type="Proteomes" id="UP000295325"/>
    </source>
</evidence>
<sequence>MVDMTREELKRKIQKLEFAAVELNLYLDNHPNEQKALVDYNNISKDLCALKKEYESKYGPLCNFGNAPSAYPWQWVNEPWPWETGE</sequence>
<name>A0A4R7KT86_9CLOT</name>
<dbReference type="InterPro" id="IPR016571">
    <property type="entry name" value="Spore_coat_assembly_CotJB"/>
</dbReference>
<feature type="domain" description="Protein CotJB" evidence="1">
    <location>
        <begin position="8"/>
        <end position="83"/>
    </location>
</feature>
<keyword evidence="2" id="KW-0946">Virion</keyword>
<evidence type="ECO:0000313" key="2">
    <source>
        <dbReference type="EMBL" id="TDT63297.1"/>
    </source>
</evidence>
<keyword evidence="3" id="KW-1185">Reference proteome</keyword>
<dbReference type="AlphaFoldDB" id="A0A4R7KT86"/>
<accession>A0A4R7KT86</accession>
<dbReference type="Pfam" id="PF12652">
    <property type="entry name" value="CotJB"/>
    <property type="match status" value="1"/>
</dbReference>
<gene>
    <name evidence="2" type="ORF">EDD71_10256</name>
</gene>